<dbReference type="AlphaFoldDB" id="A0A6J6UBX8"/>
<protein>
    <submittedName>
        <fullName evidence="6">Unannotated protein</fullName>
    </submittedName>
</protein>
<dbReference type="SUPFAM" id="SSF53383">
    <property type="entry name" value="PLP-dependent transferases"/>
    <property type="match status" value="1"/>
</dbReference>
<organism evidence="6">
    <name type="scientific">freshwater metagenome</name>
    <dbReference type="NCBI Taxonomy" id="449393"/>
    <lineage>
        <taxon>unclassified sequences</taxon>
        <taxon>metagenomes</taxon>
        <taxon>ecological metagenomes</taxon>
    </lineage>
</organism>
<dbReference type="PANTHER" id="PTHR43713:SF3">
    <property type="entry name" value="GLUTAMATE-1-SEMIALDEHYDE 2,1-AMINOMUTASE 1, CHLOROPLASTIC-RELATED"/>
    <property type="match status" value="1"/>
</dbReference>
<evidence type="ECO:0000313" key="7">
    <source>
        <dbReference type="EMBL" id="CAB4816555.1"/>
    </source>
</evidence>
<evidence type="ECO:0000256" key="1">
    <source>
        <dbReference type="ARBA" id="ARBA00001933"/>
    </source>
</evidence>
<dbReference type="EMBL" id="CAFAAO010000042">
    <property type="protein sequence ID" value="CAB4816555.1"/>
    <property type="molecule type" value="Genomic_DNA"/>
</dbReference>
<dbReference type="EMBL" id="CAEZYC010000036">
    <property type="protein sequence ID" value="CAB4708802.1"/>
    <property type="molecule type" value="Genomic_DNA"/>
</dbReference>
<evidence type="ECO:0000256" key="2">
    <source>
        <dbReference type="ARBA" id="ARBA00022898"/>
    </source>
</evidence>
<dbReference type="InterPro" id="IPR015421">
    <property type="entry name" value="PyrdxlP-dep_Trfase_major"/>
</dbReference>
<dbReference type="GO" id="GO:0008483">
    <property type="term" value="F:transaminase activity"/>
    <property type="evidence" value="ECO:0007669"/>
    <property type="project" value="InterPro"/>
</dbReference>
<evidence type="ECO:0000313" key="8">
    <source>
        <dbReference type="EMBL" id="CAB4851395.1"/>
    </source>
</evidence>
<dbReference type="EMBL" id="CAEZZD010000167">
    <property type="protein sequence ID" value="CAB4756634.1"/>
    <property type="molecule type" value="Genomic_DNA"/>
</dbReference>
<accession>A0A6J6UBX8</accession>
<dbReference type="EMBL" id="CAFBIX010000111">
    <property type="protein sequence ID" value="CAB4851395.1"/>
    <property type="molecule type" value="Genomic_DNA"/>
</dbReference>
<evidence type="ECO:0000313" key="5">
    <source>
        <dbReference type="EMBL" id="CAB4708802.1"/>
    </source>
</evidence>
<dbReference type="Pfam" id="PF00202">
    <property type="entry name" value="Aminotran_3"/>
    <property type="match status" value="1"/>
</dbReference>
<proteinExistence type="predicted"/>
<evidence type="ECO:0000313" key="4">
    <source>
        <dbReference type="EMBL" id="CAB4343740.1"/>
    </source>
</evidence>
<dbReference type="EMBL" id="CAESAI010000023">
    <property type="protein sequence ID" value="CAB4340907.1"/>
    <property type="molecule type" value="Genomic_DNA"/>
</dbReference>
<gene>
    <name evidence="5" type="ORF">UFOPK2648_00763</name>
    <name evidence="6" type="ORF">UFOPK2824_00979</name>
    <name evidence="7" type="ORF">UFOPK3037_01717</name>
    <name evidence="8" type="ORF">UFOPK3278_01474</name>
    <name evidence="3" type="ORF">UFOPK3406_00988</name>
    <name evidence="4" type="ORF">UFOPK3925_01280</name>
</gene>
<sequence length="395" mass="42469">MLDDIMKPYREHPLTDRAKKVMTSGNTRSTLFIPPAPPYAVSGSGCILTDNLNHQVIDLNNNYTAMIHGHSYEPINKVVVDQLSKGTAFGLPTESDVALAEVMAARTGIQYWRFSNSGTEALMTAIRGARAFTGRDVIVRFAGSYHGSHEVFVDPTAAGIPKTTSQVVVALPQGNKAEFDRVMAEMGTQVAAVVLDLMPNRAGLVPADQSFVQHLRESTLKYGSLLVIDEVITFRVGVGGMHKEYGISPDLISVGKVMGGGFPVGGVGGSQEIMSVFDPIRSGTVSLGGTFSANPVTMRAGKVAMDNFGLNEVERLNGLGENLRAQLRESGVKVSGFGSLARLHEDVDLNNLWWEMYSRGVLAGTTTLMSLSTPMSQGHIDEIVKVIKQSLEAVK</sequence>
<name>A0A6J6UBX8_9ZZZZ</name>
<keyword evidence="2" id="KW-0663">Pyridoxal phosphate</keyword>
<dbReference type="PANTHER" id="PTHR43713">
    <property type="entry name" value="GLUTAMATE-1-SEMIALDEHYDE 2,1-AMINOMUTASE"/>
    <property type="match status" value="1"/>
</dbReference>
<dbReference type="Gene3D" id="3.40.640.10">
    <property type="entry name" value="Type I PLP-dependent aspartate aminotransferase-like (Major domain)"/>
    <property type="match status" value="1"/>
</dbReference>
<dbReference type="Gene3D" id="3.90.1150.10">
    <property type="entry name" value="Aspartate Aminotransferase, domain 1"/>
    <property type="match status" value="1"/>
</dbReference>
<dbReference type="InterPro" id="IPR015422">
    <property type="entry name" value="PyrdxlP-dep_Trfase_small"/>
</dbReference>
<dbReference type="EMBL" id="CAESAD010000011">
    <property type="protein sequence ID" value="CAB4343740.1"/>
    <property type="molecule type" value="Genomic_DNA"/>
</dbReference>
<evidence type="ECO:0000313" key="6">
    <source>
        <dbReference type="EMBL" id="CAB4756634.1"/>
    </source>
</evidence>
<dbReference type="InterPro" id="IPR005814">
    <property type="entry name" value="Aminotrans_3"/>
</dbReference>
<reference evidence="6" key="1">
    <citation type="submission" date="2020-05" db="EMBL/GenBank/DDBJ databases">
        <authorList>
            <person name="Chiriac C."/>
            <person name="Salcher M."/>
            <person name="Ghai R."/>
            <person name="Kavagutti S V."/>
        </authorList>
    </citation>
    <scope>NUCLEOTIDE SEQUENCE</scope>
</reference>
<evidence type="ECO:0000313" key="3">
    <source>
        <dbReference type="EMBL" id="CAB4340907.1"/>
    </source>
</evidence>
<dbReference type="InterPro" id="IPR015424">
    <property type="entry name" value="PyrdxlP-dep_Trfase"/>
</dbReference>
<comment type="cofactor">
    <cofactor evidence="1">
        <name>pyridoxal 5'-phosphate</name>
        <dbReference type="ChEBI" id="CHEBI:597326"/>
    </cofactor>
</comment>
<dbReference type="GO" id="GO:0030170">
    <property type="term" value="F:pyridoxal phosphate binding"/>
    <property type="evidence" value="ECO:0007669"/>
    <property type="project" value="InterPro"/>
</dbReference>